<evidence type="ECO:0000259" key="9">
    <source>
        <dbReference type="Pfam" id="PF12704"/>
    </source>
</evidence>
<dbReference type="RefSeq" id="WP_116853908.1">
    <property type="nucleotide sequence ID" value="NZ_QTJV01000004.1"/>
</dbReference>
<keyword evidence="11" id="KW-1185">Reference proteome</keyword>
<evidence type="ECO:0000259" key="8">
    <source>
        <dbReference type="Pfam" id="PF02687"/>
    </source>
</evidence>
<evidence type="ECO:0000256" key="7">
    <source>
        <dbReference type="SAM" id="Phobius"/>
    </source>
</evidence>
<dbReference type="Pfam" id="PF12704">
    <property type="entry name" value="MacB_PCD"/>
    <property type="match status" value="1"/>
</dbReference>
<evidence type="ECO:0000256" key="4">
    <source>
        <dbReference type="ARBA" id="ARBA00022989"/>
    </source>
</evidence>
<feature type="transmembrane region" description="Helical" evidence="7">
    <location>
        <begin position="21"/>
        <end position="41"/>
    </location>
</feature>
<dbReference type="PANTHER" id="PTHR30572:SF4">
    <property type="entry name" value="ABC TRANSPORTER PERMEASE YTRF"/>
    <property type="match status" value="1"/>
</dbReference>
<gene>
    <name evidence="10" type="ORF">DXN04_13645</name>
</gene>
<dbReference type="Pfam" id="PF02687">
    <property type="entry name" value="FtsX"/>
    <property type="match status" value="1"/>
</dbReference>
<feature type="transmembrane region" description="Helical" evidence="7">
    <location>
        <begin position="295"/>
        <end position="322"/>
    </location>
</feature>
<feature type="transmembrane region" description="Helical" evidence="7">
    <location>
        <begin position="349"/>
        <end position="375"/>
    </location>
</feature>
<dbReference type="EMBL" id="QTJV01000004">
    <property type="protein sequence ID" value="RFM34322.1"/>
    <property type="molecule type" value="Genomic_DNA"/>
</dbReference>
<comment type="similarity">
    <text evidence="6">Belongs to the ABC-4 integral membrane protein family.</text>
</comment>
<evidence type="ECO:0000256" key="3">
    <source>
        <dbReference type="ARBA" id="ARBA00022692"/>
    </source>
</evidence>
<name>A0A3E1P2C7_9BACT</name>
<evidence type="ECO:0000256" key="5">
    <source>
        <dbReference type="ARBA" id="ARBA00023136"/>
    </source>
</evidence>
<dbReference type="OrthoDB" id="9770036at2"/>
<dbReference type="GO" id="GO:0022857">
    <property type="term" value="F:transmembrane transporter activity"/>
    <property type="evidence" value="ECO:0007669"/>
    <property type="project" value="TreeGrafter"/>
</dbReference>
<feature type="domain" description="ABC3 transporter permease C-terminal" evidence="8">
    <location>
        <begin position="304"/>
        <end position="417"/>
    </location>
</feature>
<keyword evidence="5 7" id="KW-0472">Membrane</keyword>
<feature type="domain" description="MacB-like periplasmic core" evidence="9">
    <location>
        <begin position="22"/>
        <end position="262"/>
    </location>
</feature>
<dbReference type="InterPro" id="IPR050250">
    <property type="entry name" value="Macrolide_Exporter_MacB"/>
</dbReference>
<accession>A0A3E1P2C7</accession>
<reference evidence="10 11" key="1">
    <citation type="submission" date="2018-08" db="EMBL/GenBank/DDBJ databases">
        <title>Chitinophaga sp. K20C18050901, a novel bacterium isolated from forest soil.</title>
        <authorList>
            <person name="Wang C."/>
        </authorList>
    </citation>
    <scope>NUCLEOTIDE SEQUENCE [LARGE SCALE GENOMIC DNA]</scope>
    <source>
        <strain evidence="10 11">K20C18050901</strain>
    </source>
</reference>
<evidence type="ECO:0000256" key="6">
    <source>
        <dbReference type="ARBA" id="ARBA00038076"/>
    </source>
</evidence>
<evidence type="ECO:0000256" key="2">
    <source>
        <dbReference type="ARBA" id="ARBA00022475"/>
    </source>
</evidence>
<evidence type="ECO:0000313" key="10">
    <source>
        <dbReference type="EMBL" id="RFM34322.1"/>
    </source>
</evidence>
<dbReference type="InterPro" id="IPR025857">
    <property type="entry name" value="MacB_PCD"/>
</dbReference>
<dbReference type="AlphaFoldDB" id="A0A3E1P2C7"/>
<evidence type="ECO:0000256" key="1">
    <source>
        <dbReference type="ARBA" id="ARBA00004651"/>
    </source>
</evidence>
<feature type="transmembrane region" description="Helical" evidence="7">
    <location>
        <begin position="387"/>
        <end position="410"/>
    </location>
</feature>
<proteinExistence type="inferred from homology"/>
<keyword evidence="4 7" id="KW-1133">Transmembrane helix</keyword>
<dbReference type="GO" id="GO:0005886">
    <property type="term" value="C:plasma membrane"/>
    <property type="evidence" value="ECO:0007669"/>
    <property type="project" value="UniProtKB-SubCell"/>
</dbReference>
<evidence type="ECO:0000313" key="11">
    <source>
        <dbReference type="Proteomes" id="UP000261174"/>
    </source>
</evidence>
<keyword evidence="3 7" id="KW-0812">Transmembrane</keyword>
<dbReference type="InterPro" id="IPR003838">
    <property type="entry name" value="ABC3_permease_C"/>
</dbReference>
<comment type="subcellular location">
    <subcellularLocation>
        <location evidence="1">Cell membrane</location>
        <topology evidence="1">Multi-pass membrane protein</topology>
    </subcellularLocation>
</comment>
<dbReference type="PANTHER" id="PTHR30572">
    <property type="entry name" value="MEMBRANE COMPONENT OF TRANSPORTER-RELATED"/>
    <property type="match status" value="1"/>
</dbReference>
<keyword evidence="2" id="KW-1003">Cell membrane</keyword>
<dbReference type="Proteomes" id="UP000261174">
    <property type="component" value="Unassembled WGS sequence"/>
</dbReference>
<sequence>MQFRDIFSLAYSSVSANRLRAGLTISIIAFGIMALVGILTATESMKNSIYSSFASMGANSFSIQNRALRIFMGDGPDAKKSDKKKKKVKTSNANIPITWVEARDFSRRFSFPATVSVSVTASGGVTVYRGDSKTNPNIQVIGGDENYLDFSNYKLKEGRNFNQLDMETGRNVAILGTDVAKKLFGDAMKNVINSNIRVGNVRYRVIGLLETKGNSGFMSADKVVVTTVTNTRRVFGGNTMTYNIGVSVKDINHMDAAVGEATGLFRIIRHLHVNEEENFYISKSDSIGEMLFSNLAYVAGAAALIGIITLFGSAIGLTNIMLVSVAERTREIGVNKALGATKTVIRRQFVYESIIISVMGGALGVLLGMLVGNVVSLLMHTSFVIPWFWIFMGISLCAGVGLMAGIFPAIKASKLDPIIALRYE</sequence>
<comment type="caution">
    <text evidence="10">The sequence shown here is derived from an EMBL/GenBank/DDBJ whole genome shotgun (WGS) entry which is preliminary data.</text>
</comment>
<organism evidence="10 11">
    <name type="scientific">Chitinophaga silvisoli</name>
    <dbReference type="NCBI Taxonomy" id="2291814"/>
    <lineage>
        <taxon>Bacteria</taxon>
        <taxon>Pseudomonadati</taxon>
        <taxon>Bacteroidota</taxon>
        <taxon>Chitinophagia</taxon>
        <taxon>Chitinophagales</taxon>
        <taxon>Chitinophagaceae</taxon>
        <taxon>Chitinophaga</taxon>
    </lineage>
</organism>
<protein>
    <submittedName>
        <fullName evidence="10">ABC transporter permease</fullName>
    </submittedName>
</protein>